<gene>
    <name evidence="1" type="ORF">KIN20_014484</name>
</gene>
<evidence type="ECO:0008006" key="3">
    <source>
        <dbReference type="Google" id="ProtNLM"/>
    </source>
</evidence>
<protein>
    <recommendedName>
        <fullName evidence="3">ShKT domain-containing protein</fullName>
    </recommendedName>
</protein>
<dbReference type="AlphaFoldDB" id="A0AAD5MW55"/>
<evidence type="ECO:0000313" key="2">
    <source>
        <dbReference type="Proteomes" id="UP001196413"/>
    </source>
</evidence>
<accession>A0AAD5MW55</accession>
<evidence type="ECO:0000313" key="1">
    <source>
        <dbReference type="EMBL" id="KAJ1356736.1"/>
    </source>
</evidence>
<reference evidence="1" key="1">
    <citation type="submission" date="2021-06" db="EMBL/GenBank/DDBJ databases">
        <title>Parelaphostrongylus tenuis whole genome reference sequence.</title>
        <authorList>
            <person name="Garwood T.J."/>
            <person name="Larsen P.A."/>
            <person name="Fountain-Jones N.M."/>
            <person name="Garbe J.R."/>
            <person name="Macchietto M.G."/>
            <person name="Kania S.A."/>
            <person name="Gerhold R.W."/>
            <person name="Richards J.E."/>
            <person name="Wolf T.M."/>
        </authorList>
    </citation>
    <scope>NUCLEOTIDE SEQUENCE</scope>
    <source>
        <strain evidence="1">MNPRO001-30</strain>
        <tissue evidence="1">Meninges</tissue>
    </source>
</reference>
<comment type="caution">
    <text evidence="1">The sequence shown here is derived from an EMBL/GenBank/DDBJ whole genome shotgun (WGS) entry which is preliminary data.</text>
</comment>
<dbReference type="EMBL" id="JAHQIW010002869">
    <property type="protein sequence ID" value="KAJ1356736.1"/>
    <property type="molecule type" value="Genomic_DNA"/>
</dbReference>
<name>A0AAD5MW55_PARTN</name>
<sequence length="155" mass="16923">MAAAPADLSCTAVDGADSKYTEGAVNCKDKLSSATCLVLYTEAVAVATSKDRNAKCYQGADQKLNEEVVQAAVQICPKTCGYCCKTSAFNCKNKEATNYCRPSEICCSIIRSRFRCLFQQVISDNERHDSIMMFEGRAVCLSSKLFLSLTDELIP</sequence>
<organism evidence="1 2">
    <name type="scientific">Parelaphostrongylus tenuis</name>
    <name type="common">Meningeal worm</name>
    <dbReference type="NCBI Taxonomy" id="148309"/>
    <lineage>
        <taxon>Eukaryota</taxon>
        <taxon>Metazoa</taxon>
        <taxon>Ecdysozoa</taxon>
        <taxon>Nematoda</taxon>
        <taxon>Chromadorea</taxon>
        <taxon>Rhabditida</taxon>
        <taxon>Rhabditina</taxon>
        <taxon>Rhabditomorpha</taxon>
        <taxon>Strongyloidea</taxon>
        <taxon>Metastrongylidae</taxon>
        <taxon>Parelaphostrongylus</taxon>
    </lineage>
</organism>
<keyword evidence="2" id="KW-1185">Reference proteome</keyword>
<dbReference type="Proteomes" id="UP001196413">
    <property type="component" value="Unassembled WGS sequence"/>
</dbReference>
<proteinExistence type="predicted"/>